<organism evidence="1">
    <name type="scientific">freshwater metagenome</name>
    <dbReference type="NCBI Taxonomy" id="449393"/>
    <lineage>
        <taxon>unclassified sequences</taxon>
        <taxon>metagenomes</taxon>
        <taxon>ecological metagenomes</taxon>
    </lineage>
</organism>
<name>A0A6J7GKF0_9ZZZZ</name>
<dbReference type="EMBL" id="CAFBMR010000015">
    <property type="protein sequence ID" value="CAB4908462.1"/>
    <property type="molecule type" value="Genomic_DNA"/>
</dbReference>
<gene>
    <name evidence="1" type="ORF">UFOPK3610_00613</name>
</gene>
<dbReference type="AlphaFoldDB" id="A0A6J7GKF0"/>
<sequence length="57" mass="6007">MISERSGALGRFTIDRHCPDLQSGAVDGLTTAGATLVDQKHVAALKQSPVHLGEPPR</sequence>
<evidence type="ECO:0000313" key="1">
    <source>
        <dbReference type="EMBL" id="CAB4908462.1"/>
    </source>
</evidence>
<protein>
    <submittedName>
        <fullName evidence="1">Unannotated protein</fullName>
    </submittedName>
</protein>
<proteinExistence type="predicted"/>
<accession>A0A6J7GKF0</accession>
<reference evidence="1" key="1">
    <citation type="submission" date="2020-05" db="EMBL/GenBank/DDBJ databases">
        <authorList>
            <person name="Chiriac C."/>
            <person name="Salcher M."/>
            <person name="Ghai R."/>
            <person name="Kavagutti S V."/>
        </authorList>
    </citation>
    <scope>NUCLEOTIDE SEQUENCE</scope>
</reference>